<dbReference type="InterPro" id="IPR050266">
    <property type="entry name" value="AB_hydrolase_sf"/>
</dbReference>
<name>A0A1H9F3F8_9BURK</name>
<dbReference type="STRING" id="180197.SAMN02982919_00434"/>
<dbReference type="Gene3D" id="3.40.50.1820">
    <property type="entry name" value="alpha/beta hydrolase"/>
    <property type="match status" value="1"/>
</dbReference>
<sequence>MTQTSLAPSGLLAATQRWSALLRNNPRMYQSLRPFQTEWIPLRGLRYHVRHWGSATSTEPPLVLLHGWMDVGASYQFVVDAFSEAFVQGRRIIAPDWRGFGLTQPPAGNDHYQFPDYLADLERLLEHYSPGQAVDLVGHSMGGNIAMMYAGVRPERIRRLINLEGFGMPANTPEQAPARYAQWLNELHQYECGTLTMKAYDSAEAVAQRLIKTNPRLPQDKADWLAQHWAQANAQGEWRILGDAAHKIINAQLYRVEEVLALWRAITAPTLAVEATDNHMAHWWQGRYTLEQYHERLQAVSNCQQAVVQDAGHMLHHDQPQAVAALIEGFVS</sequence>
<evidence type="ECO:0000313" key="3">
    <source>
        <dbReference type="Proteomes" id="UP000199766"/>
    </source>
</evidence>
<evidence type="ECO:0000259" key="1">
    <source>
        <dbReference type="Pfam" id="PF00561"/>
    </source>
</evidence>
<proteinExistence type="predicted"/>
<dbReference type="PRINTS" id="PR00412">
    <property type="entry name" value="EPOXHYDRLASE"/>
</dbReference>
<evidence type="ECO:0000313" key="2">
    <source>
        <dbReference type="EMBL" id="SEQ31983.1"/>
    </source>
</evidence>
<dbReference type="Pfam" id="PF00561">
    <property type="entry name" value="Abhydrolase_1"/>
    <property type="match status" value="1"/>
</dbReference>
<dbReference type="GO" id="GO:0016020">
    <property type="term" value="C:membrane"/>
    <property type="evidence" value="ECO:0007669"/>
    <property type="project" value="TreeGrafter"/>
</dbReference>
<dbReference type="Proteomes" id="UP000199766">
    <property type="component" value="Unassembled WGS sequence"/>
</dbReference>
<keyword evidence="3" id="KW-1185">Reference proteome</keyword>
<dbReference type="EMBL" id="FOGD01000001">
    <property type="protein sequence ID" value="SEQ31983.1"/>
    <property type="molecule type" value="Genomic_DNA"/>
</dbReference>
<dbReference type="PRINTS" id="PR00111">
    <property type="entry name" value="ABHYDROLASE"/>
</dbReference>
<accession>A0A1H9F3F8</accession>
<dbReference type="InterPro" id="IPR000073">
    <property type="entry name" value="AB_hydrolase_1"/>
</dbReference>
<reference evidence="2 3" key="1">
    <citation type="submission" date="2016-10" db="EMBL/GenBank/DDBJ databases">
        <authorList>
            <person name="de Groot N.N."/>
        </authorList>
    </citation>
    <scope>NUCLEOTIDE SEQUENCE [LARGE SCALE GENOMIC DNA]</scope>
    <source>
        <strain evidence="2 3">ATCC 35958</strain>
    </source>
</reference>
<gene>
    <name evidence="2" type="ORF">SAMN02982919_00434</name>
</gene>
<dbReference type="InterPro" id="IPR029058">
    <property type="entry name" value="AB_hydrolase_fold"/>
</dbReference>
<dbReference type="PANTHER" id="PTHR43798">
    <property type="entry name" value="MONOACYLGLYCEROL LIPASE"/>
    <property type="match status" value="1"/>
</dbReference>
<dbReference type="InterPro" id="IPR000639">
    <property type="entry name" value="Epox_hydrolase-like"/>
</dbReference>
<dbReference type="SUPFAM" id="SSF53474">
    <property type="entry name" value="alpha/beta-Hydrolases"/>
    <property type="match status" value="1"/>
</dbReference>
<dbReference type="AlphaFoldDB" id="A0A1H9F3F8"/>
<dbReference type="PANTHER" id="PTHR43798:SF33">
    <property type="entry name" value="HYDROLASE, PUTATIVE (AFU_ORTHOLOGUE AFUA_2G14860)-RELATED"/>
    <property type="match status" value="1"/>
</dbReference>
<dbReference type="GO" id="GO:0003824">
    <property type="term" value="F:catalytic activity"/>
    <property type="evidence" value="ECO:0007669"/>
    <property type="project" value="InterPro"/>
</dbReference>
<protein>
    <submittedName>
        <fullName evidence="2">Pimeloyl-ACP methyl ester carboxylesterase</fullName>
    </submittedName>
</protein>
<feature type="domain" description="AB hydrolase-1" evidence="1">
    <location>
        <begin position="60"/>
        <end position="319"/>
    </location>
</feature>
<organism evidence="2 3">
    <name type="scientific">Giesbergeria anulus</name>
    <dbReference type="NCBI Taxonomy" id="180197"/>
    <lineage>
        <taxon>Bacteria</taxon>
        <taxon>Pseudomonadati</taxon>
        <taxon>Pseudomonadota</taxon>
        <taxon>Betaproteobacteria</taxon>
        <taxon>Burkholderiales</taxon>
        <taxon>Comamonadaceae</taxon>
        <taxon>Giesbergeria</taxon>
    </lineage>
</organism>